<accession>A0A6J6EU64</accession>
<protein>
    <submittedName>
        <fullName evidence="1">Unannotated protein</fullName>
    </submittedName>
</protein>
<proteinExistence type="predicted"/>
<sequence length="71" mass="7779">MCAETDEEAQARADGSTFFQFALRFDNDKGPVAPGTVSLWDEYQAWKQSPAGQPVAASTPIVQSATVWFRP</sequence>
<evidence type="ECO:0000313" key="1">
    <source>
        <dbReference type="EMBL" id="CAB4580031.1"/>
    </source>
</evidence>
<name>A0A6J6EU64_9ZZZZ</name>
<dbReference type="EMBL" id="CAEZSR010000146">
    <property type="protein sequence ID" value="CAB4580031.1"/>
    <property type="molecule type" value="Genomic_DNA"/>
</dbReference>
<gene>
    <name evidence="1" type="ORF">UFOPK1493_02994</name>
</gene>
<organism evidence="1">
    <name type="scientific">freshwater metagenome</name>
    <dbReference type="NCBI Taxonomy" id="449393"/>
    <lineage>
        <taxon>unclassified sequences</taxon>
        <taxon>metagenomes</taxon>
        <taxon>ecological metagenomes</taxon>
    </lineage>
</organism>
<dbReference type="AlphaFoldDB" id="A0A6J6EU64"/>
<reference evidence="1" key="1">
    <citation type="submission" date="2020-05" db="EMBL/GenBank/DDBJ databases">
        <authorList>
            <person name="Chiriac C."/>
            <person name="Salcher M."/>
            <person name="Ghai R."/>
            <person name="Kavagutti S V."/>
        </authorList>
    </citation>
    <scope>NUCLEOTIDE SEQUENCE</scope>
</reference>